<keyword evidence="1" id="KW-1133">Transmembrane helix</keyword>
<dbReference type="InterPro" id="IPR050879">
    <property type="entry name" value="Acyltransferase_3"/>
</dbReference>
<gene>
    <name evidence="3" type="ORF">BK671_21110</name>
</gene>
<feature type="transmembrane region" description="Helical" evidence="1">
    <location>
        <begin position="318"/>
        <end position="337"/>
    </location>
</feature>
<keyword evidence="1" id="KW-0472">Membrane</keyword>
<dbReference type="EMBL" id="MOBU01000017">
    <property type="protein sequence ID" value="RON63710.1"/>
    <property type="molecule type" value="Genomic_DNA"/>
</dbReference>
<comment type="caution">
    <text evidence="3">The sequence shown here is derived from an EMBL/GenBank/DDBJ whole genome shotgun (WGS) entry which is preliminary data.</text>
</comment>
<dbReference type="Pfam" id="PF01757">
    <property type="entry name" value="Acyl_transf_3"/>
    <property type="match status" value="1"/>
</dbReference>
<evidence type="ECO:0000259" key="2">
    <source>
        <dbReference type="Pfam" id="PF01757"/>
    </source>
</evidence>
<dbReference type="InterPro" id="IPR002656">
    <property type="entry name" value="Acyl_transf_3_dom"/>
</dbReference>
<feature type="transmembrane region" description="Helical" evidence="1">
    <location>
        <begin position="241"/>
        <end position="261"/>
    </location>
</feature>
<name>A0A423L5U9_PSEFL</name>
<organism evidence="3 4">
    <name type="scientific">Pseudomonas fluorescens</name>
    <dbReference type="NCBI Taxonomy" id="294"/>
    <lineage>
        <taxon>Bacteria</taxon>
        <taxon>Pseudomonadati</taxon>
        <taxon>Pseudomonadota</taxon>
        <taxon>Gammaproteobacteria</taxon>
        <taxon>Pseudomonadales</taxon>
        <taxon>Pseudomonadaceae</taxon>
        <taxon>Pseudomonas</taxon>
    </lineage>
</organism>
<feature type="transmembrane region" description="Helical" evidence="1">
    <location>
        <begin position="349"/>
        <end position="368"/>
    </location>
</feature>
<feature type="domain" description="Acyltransferase 3" evidence="2">
    <location>
        <begin position="16"/>
        <end position="365"/>
    </location>
</feature>
<evidence type="ECO:0000256" key="1">
    <source>
        <dbReference type="SAM" id="Phobius"/>
    </source>
</evidence>
<feature type="transmembrane region" description="Helical" evidence="1">
    <location>
        <begin position="151"/>
        <end position="169"/>
    </location>
</feature>
<sequence length="395" mass="44344">MATKILHASNRLVPLEAYRGIAAFIVLVHHFFLAFSPYTMGILPTVRNTESLIGQPYFAFFNGTGAVGFFFTLSGFVLCWSYFHHEDRQKLLLAFLKRFPRLVAIVTLTTIVSYCLFKLNLYYFKEASELSSSPWLAAFAFGLTPDFEPNFLQALLQGVTTFFTGAANYNTNLWTMKPEFFGSMIVYMLACFISVILGYRHLIYALAIISISAFFYNDLIFPFVVGAFLSAYLAKSKTEVSFLKSIGLIILGLYFLGYMLPEKAYIGFSIIPQSVMEHSQTLFHTLGSACIIFATMSNKTLFNSLNGRFFAGIGKISFPLYLVHTLIICSLSSYAYVKLMSHGFNNPTSLVIVFTVTAVTSIALAVPLSKFDEWWVKRVDSGVRGLLSKKDELRP</sequence>
<feature type="transmembrane region" description="Helical" evidence="1">
    <location>
        <begin position="181"/>
        <end position="199"/>
    </location>
</feature>
<evidence type="ECO:0000313" key="4">
    <source>
        <dbReference type="Proteomes" id="UP000285757"/>
    </source>
</evidence>
<feature type="transmembrane region" description="Helical" evidence="1">
    <location>
        <begin position="281"/>
        <end position="297"/>
    </location>
</feature>
<feature type="transmembrane region" description="Helical" evidence="1">
    <location>
        <begin position="21"/>
        <end position="40"/>
    </location>
</feature>
<dbReference type="PANTHER" id="PTHR23028">
    <property type="entry name" value="ACETYLTRANSFERASE"/>
    <property type="match status" value="1"/>
</dbReference>
<dbReference type="PANTHER" id="PTHR23028:SF134">
    <property type="entry name" value="PUTATIVE (AFU_ORTHOLOGUE AFUA_4G08520)-RELATED"/>
    <property type="match status" value="1"/>
</dbReference>
<feature type="transmembrane region" description="Helical" evidence="1">
    <location>
        <begin position="60"/>
        <end position="83"/>
    </location>
</feature>
<reference evidence="3 4" key="1">
    <citation type="submission" date="2016-10" db="EMBL/GenBank/DDBJ databases">
        <title>Comparative genome analysis of multiple Pseudomonas spp. focuses on biocontrol and plant growth promoting traits.</title>
        <authorList>
            <person name="Tao X.-Y."/>
            <person name="Taylor C.G."/>
        </authorList>
    </citation>
    <scope>NUCLEOTIDE SEQUENCE [LARGE SCALE GENOMIC DNA]</scope>
    <source>
        <strain evidence="3 4">24D3</strain>
    </source>
</reference>
<accession>A0A423L5U9</accession>
<proteinExistence type="predicted"/>
<feature type="transmembrane region" description="Helical" evidence="1">
    <location>
        <begin position="205"/>
        <end position="229"/>
    </location>
</feature>
<dbReference type="RefSeq" id="WP_123534815.1">
    <property type="nucleotide sequence ID" value="NZ_MOBU01000017.1"/>
</dbReference>
<keyword evidence="1" id="KW-0812">Transmembrane</keyword>
<feature type="transmembrane region" description="Helical" evidence="1">
    <location>
        <begin position="103"/>
        <end position="124"/>
    </location>
</feature>
<protein>
    <recommendedName>
        <fullName evidence="2">Acyltransferase 3 domain-containing protein</fullName>
    </recommendedName>
</protein>
<dbReference type="Proteomes" id="UP000285757">
    <property type="component" value="Unassembled WGS sequence"/>
</dbReference>
<evidence type="ECO:0000313" key="3">
    <source>
        <dbReference type="EMBL" id="RON63710.1"/>
    </source>
</evidence>
<dbReference type="GO" id="GO:0016747">
    <property type="term" value="F:acyltransferase activity, transferring groups other than amino-acyl groups"/>
    <property type="evidence" value="ECO:0007669"/>
    <property type="project" value="InterPro"/>
</dbReference>
<dbReference type="AlphaFoldDB" id="A0A423L5U9"/>